<reference evidence="1" key="1">
    <citation type="submission" date="2020-03" db="EMBL/GenBank/DDBJ databases">
        <title>The deep terrestrial virosphere.</title>
        <authorList>
            <person name="Holmfeldt K."/>
            <person name="Nilsson E."/>
            <person name="Simone D."/>
            <person name="Lopez-Fernandez M."/>
            <person name="Wu X."/>
            <person name="de Brujin I."/>
            <person name="Lundin D."/>
            <person name="Andersson A."/>
            <person name="Bertilsson S."/>
            <person name="Dopson M."/>
        </authorList>
    </citation>
    <scope>NUCLEOTIDE SEQUENCE</scope>
    <source>
        <strain evidence="1">MM171B01093</strain>
    </source>
</reference>
<dbReference type="AlphaFoldDB" id="A0A6M3MBV4"/>
<organism evidence="1">
    <name type="scientific">viral metagenome</name>
    <dbReference type="NCBI Taxonomy" id="1070528"/>
    <lineage>
        <taxon>unclassified sequences</taxon>
        <taxon>metagenomes</taxon>
        <taxon>organismal metagenomes</taxon>
    </lineage>
</organism>
<dbReference type="EMBL" id="MT143800">
    <property type="protein sequence ID" value="QJB02676.1"/>
    <property type="molecule type" value="Genomic_DNA"/>
</dbReference>
<protein>
    <submittedName>
        <fullName evidence="1">Uncharacterized protein</fullName>
    </submittedName>
</protein>
<proteinExistence type="predicted"/>
<sequence>MSEIRDRVKGEIKDRISERHNIIFFEDDIDYILSIPELAIVDRNANKPLFNCLNCAFLGDKEGWVKEVK</sequence>
<accession>A0A6M3MBV4</accession>
<name>A0A6M3MBV4_9ZZZZ</name>
<gene>
    <name evidence="1" type="ORF">MM171B01093_0010</name>
</gene>
<evidence type="ECO:0000313" key="1">
    <source>
        <dbReference type="EMBL" id="QJB02676.1"/>
    </source>
</evidence>